<dbReference type="Proteomes" id="UP000027222">
    <property type="component" value="Unassembled WGS sequence"/>
</dbReference>
<dbReference type="AlphaFoldDB" id="A0A067S4W8"/>
<name>A0A067S4W8_GALM3</name>
<dbReference type="HOGENOM" id="CLU_1086033_0_0_1"/>
<gene>
    <name evidence="1" type="ORF">GALMADRAFT_217290</name>
</gene>
<dbReference type="EMBL" id="KL142430">
    <property type="protein sequence ID" value="KDR65895.1"/>
    <property type="molecule type" value="Genomic_DNA"/>
</dbReference>
<organism evidence="1 2">
    <name type="scientific">Galerina marginata (strain CBS 339.88)</name>
    <dbReference type="NCBI Taxonomy" id="685588"/>
    <lineage>
        <taxon>Eukaryota</taxon>
        <taxon>Fungi</taxon>
        <taxon>Dikarya</taxon>
        <taxon>Basidiomycota</taxon>
        <taxon>Agaricomycotina</taxon>
        <taxon>Agaricomycetes</taxon>
        <taxon>Agaricomycetidae</taxon>
        <taxon>Agaricales</taxon>
        <taxon>Agaricineae</taxon>
        <taxon>Strophariaceae</taxon>
        <taxon>Galerina</taxon>
    </lineage>
</organism>
<reference evidence="2" key="1">
    <citation type="journal article" date="2014" name="Proc. Natl. Acad. Sci. U.S.A.">
        <title>Extensive sampling of basidiomycete genomes demonstrates inadequacy of the white-rot/brown-rot paradigm for wood decay fungi.</title>
        <authorList>
            <person name="Riley R."/>
            <person name="Salamov A.A."/>
            <person name="Brown D.W."/>
            <person name="Nagy L.G."/>
            <person name="Floudas D."/>
            <person name="Held B.W."/>
            <person name="Levasseur A."/>
            <person name="Lombard V."/>
            <person name="Morin E."/>
            <person name="Otillar R."/>
            <person name="Lindquist E.A."/>
            <person name="Sun H."/>
            <person name="LaButti K.M."/>
            <person name="Schmutz J."/>
            <person name="Jabbour D."/>
            <person name="Luo H."/>
            <person name="Baker S.E."/>
            <person name="Pisabarro A.G."/>
            <person name="Walton J.D."/>
            <person name="Blanchette R.A."/>
            <person name="Henrissat B."/>
            <person name="Martin F."/>
            <person name="Cullen D."/>
            <person name="Hibbett D.S."/>
            <person name="Grigoriev I.V."/>
        </authorList>
    </citation>
    <scope>NUCLEOTIDE SEQUENCE [LARGE SCALE GENOMIC DNA]</scope>
    <source>
        <strain evidence="2">CBS 339.88</strain>
    </source>
</reference>
<accession>A0A067S4W8</accession>
<keyword evidence="2" id="KW-1185">Reference proteome</keyword>
<evidence type="ECO:0000313" key="1">
    <source>
        <dbReference type="EMBL" id="KDR65895.1"/>
    </source>
</evidence>
<protein>
    <submittedName>
        <fullName evidence="1">Uncharacterized protein</fullName>
    </submittedName>
</protein>
<dbReference type="STRING" id="685588.A0A067S4W8"/>
<proteinExistence type="predicted"/>
<evidence type="ECO:0000313" key="2">
    <source>
        <dbReference type="Proteomes" id="UP000027222"/>
    </source>
</evidence>
<sequence>MLDPAPPTQNSRDLGPPRASALIYKAKALRIGRVQDYLALVGESCIPGLTVAEVEELEAIGQLQLKRFNDTGVVHNIQPDIRQFCIEFAEFLPESGYTSKEMALAMHWKPPGYYTCRFHKSPMPDKPTFFDGNGTLGGVSFRPSGFGLSDKPMIDDHMQCGCSIEDVLLEFFLFKTRRARSKNPMYRNHLHGMGRTVITPRIRAFICQGFRDDTGLTIQDIYDQEPIKEGIQDRLDVLKAIKLLARVQKRRSDVELSEEEEEASISD</sequence>
<dbReference type="OrthoDB" id="3062477at2759"/>